<protein>
    <submittedName>
        <fullName evidence="3">LPXTG-motif cell wall-anchored protein</fullName>
    </submittedName>
</protein>
<keyword evidence="1" id="KW-1133">Transmembrane helix</keyword>
<dbReference type="NCBIfam" id="TIGR01167">
    <property type="entry name" value="LPXTG_anchor"/>
    <property type="match status" value="1"/>
</dbReference>
<gene>
    <name evidence="3" type="ORF">BKA03_000509</name>
</gene>
<keyword evidence="1" id="KW-0812">Transmembrane</keyword>
<reference evidence="3 4" key="1">
    <citation type="submission" date="2020-07" db="EMBL/GenBank/DDBJ databases">
        <title>Sequencing the genomes of 1000 actinobacteria strains.</title>
        <authorList>
            <person name="Klenk H.-P."/>
        </authorList>
    </citation>
    <scope>NUCLEOTIDE SEQUENCE [LARGE SCALE GENOMIC DNA]</scope>
    <source>
        <strain evidence="3 4">DSM 19970</strain>
    </source>
</reference>
<dbReference type="Proteomes" id="UP000547973">
    <property type="component" value="Unassembled WGS sequence"/>
</dbReference>
<evidence type="ECO:0000313" key="4">
    <source>
        <dbReference type="Proteomes" id="UP000547973"/>
    </source>
</evidence>
<sequence>MLGKTLASAAFACVLIVAPAAGAFAGPTYPASDKSLACSSANVVNGGTFTCTVGGAEGSKATLGVTTSGADAAIRGTVSLTKTIDATHVATFTVTAPSTAGAIAISAAIDGVAADSTTVVASASGLAATGADKSGLGIAAGGFALMGVGTILMVRRRRALRNW</sequence>
<keyword evidence="4" id="KW-1185">Reference proteome</keyword>
<comment type="caution">
    <text evidence="3">The sequence shown here is derived from an EMBL/GenBank/DDBJ whole genome shotgun (WGS) entry which is preliminary data.</text>
</comment>
<keyword evidence="1" id="KW-0472">Membrane</keyword>
<dbReference type="EMBL" id="JACBZO010000001">
    <property type="protein sequence ID" value="NYI40390.1"/>
    <property type="molecule type" value="Genomic_DNA"/>
</dbReference>
<evidence type="ECO:0000256" key="1">
    <source>
        <dbReference type="SAM" id="Phobius"/>
    </source>
</evidence>
<name>A0A7Y9ZAA0_9MICO</name>
<keyword evidence="2" id="KW-0732">Signal</keyword>
<accession>A0A7Y9ZAA0</accession>
<dbReference type="AlphaFoldDB" id="A0A7Y9ZAA0"/>
<evidence type="ECO:0000256" key="2">
    <source>
        <dbReference type="SAM" id="SignalP"/>
    </source>
</evidence>
<feature type="chain" id="PRO_5039213787" evidence="2">
    <location>
        <begin position="26"/>
        <end position="163"/>
    </location>
</feature>
<dbReference type="RefSeq" id="WP_062075477.1">
    <property type="nucleotide sequence ID" value="NZ_BBRC01000009.1"/>
</dbReference>
<proteinExistence type="predicted"/>
<evidence type="ECO:0000313" key="3">
    <source>
        <dbReference type="EMBL" id="NYI40390.1"/>
    </source>
</evidence>
<organism evidence="3 4">
    <name type="scientific">Demequina lutea</name>
    <dbReference type="NCBI Taxonomy" id="431489"/>
    <lineage>
        <taxon>Bacteria</taxon>
        <taxon>Bacillati</taxon>
        <taxon>Actinomycetota</taxon>
        <taxon>Actinomycetes</taxon>
        <taxon>Micrococcales</taxon>
        <taxon>Demequinaceae</taxon>
        <taxon>Demequina</taxon>
    </lineage>
</organism>
<feature type="transmembrane region" description="Helical" evidence="1">
    <location>
        <begin position="136"/>
        <end position="154"/>
    </location>
</feature>
<feature type="signal peptide" evidence="2">
    <location>
        <begin position="1"/>
        <end position="25"/>
    </location>
</feature>